<comment type="caution">
    <text evidence="2">The sequence shown here is derived from an EMBL/GenBank/DDBJ whole genome shotgun (WGS) entry which is preliminary data.</text>
</comment>
<proteinExistence type="predicted"/>
<dbReference type="Proteomes" id="UP001139353">
    <property type="component" value="Unassembled WGS sequence"/>
</dbReference>
<sequence length="141" mass="15127">MSFRRNFSTLAALVVTSAATLAQTAPNQPEPMVLLVPVLVTDPALAAGCWAQFYGKRDFNGDVATLIGPAGFVSLDKGTARELKREIDSLVLGPKATLTVYEHALFKDGSVTFAANSREAGLIKKLGFHGRIESMRLDCTD</sequence>
<dbReference type="AlphaFoldDB" id="A0A9X1YP71"/>
<evidence type="ECO:0000313" key="3">
    <source>
        <dbReference type="Proteomes" id="UP001139353"/>
    </source>
</evidence>
<protein>
    <recommendedName>
        <fullName evidence="4">Calcium-dependent cell adhesion molecule N-terminal domain-containing protein</fullName>
    </recommendedName>
</protein>
<dbReference type="Gene3D" id="2.60.20.10">
    <property type="entry name" value="Crystallins"/>
    <property type="match status" value="1"/>
</dbReference>
<name>A0A9X1YP71_9BURK</name>
<evidence type="ECO:0000256" key="1">
    <source>
        <dbReference type="SAM" id="SignalP"/>
    </source>
</evidence>
<accession>A0A9X1YP71</accession>
<evidence type="ECO:0000313" key="2">
    <source>
        <dbReference type="EMBL" id="MCK9689472.1"/>
    </source>
</evidence>
<evidence type="ECO:0008006" key="4">
    <source>
        <dbReference type="Google" id="ProtNLM"/>
    </source>
</evidence>
<reference evidence="2" key="1">
    <citation type="submission" date="2021-11" db="EMBL/GenBank/DDBJ databases">
        <title>BS-T2-15 a new species belonging to the Comamonadaceae family isolated from the soil of a French oak forest.</title>
        <authorList>
            <person name="Mieszkin S."/>
            <person name="Alain K."/>
        </authorList>
    </citation>
    <scope>NUCLEOTIDE SEQUENCE</scope>
    <source>
        <strain evidence="2">BS-T2-15</strain>
    </source>
</reference>
<organism evidence="2 3">
    <name type="scientific">Scleromatobacter humisilvae</name>
    <dbReference type="NCBI Taxonomy" id="2897159"/>
    <lineage>
        <taxon>Bacteria</taxon>
        <taxon>Pseudomonadati</taxon>
        <taxon>Pseudomonadota</taxon>
        <taxon>Betaproteobacteria</taxon>
        <taxon>Burkholderiales</taxon>
        <taxon>Sphaerotilaceae</taxon>
        <taxon>Scleromatobacter</taxon>
    </lineage>
</organism>
<gene>
    <name evidence="2" type="ORF">LPC04_27455</name>
</gene>
<keyword evidence="1" id="KW-0732">Signal</keyword>
<dbReference type="RefSeq" id="WP_275685518.1">
    <property type="nucleotide sequence ID" value="NZ_JAJLJH010000014.1"/>
</dbReference>
<feature type="signal peptide" evidence="1">
    <location>
        <begin position="1"/>
        <end position="24"/>
    </location>
</feature>
<dbReference type="EMBL" id="JAJLJH010000014">
    <property type="protein sequence ID" value="MCK9689472.1"/>
    <property type="molecule type" value="Genomic_DNA"/>
</dbReference>
<feature type="chain" id="PRO_5040860868" description="Calcium-dependent cell adhesion molecule N-terminal domain-containing protein" evidence="1">
    <location>
        <begin position="25"/>
        <end position="141"/>
    </location>
</feature>
<keyword evidence="3" id="KW-1185">Reference proteome</keyword>